<evidence type="ECO:0000256" key="3">
    <source>
        <dbReference type="ARBA" id="ARBA00022664"/>
    </source>
</evidence>
<keyword evidence="4" id="KW-0479">Metal-binding</keyword>
<evidence type="ECO:0000256" key="1">
    <source>
        <dbReference type="ARBA" id="ARBA00004123"/>
    </source>
</evidence>
<evidence type="ECO:0000256" key="7">
    <source>
        <dbReference type="ARBA" id="ARBA00022833"/>
    </source>
</evidence>
<dbReference type="PROSITE" id="PS50102">
    <property type="entry name" value="RRM"/>
    <property type="match status" value="1"/>
</dbReference>
<dbReference type="InterPro" id="IPR034219">
    <property type="entry name" value="ZCRB1_RRM"/>
</dbReference>
<accession>A0AAE1U8J0</accession>
<evidence type="ECO:0000259" key="15">
    <source>
        <dbReference type="PROSITE" id="PS50102"/>
    </source>
</evidence>
<dbReference type="PANTHER" id="PTHR46259:SF1">
    <property type="entry name" value="ZINC FINGER CCHC-TYPE AND RNA-BINDING MOTIF-CONTAINING PROTEIN 1"/>
    <property type="match status" value="1"/>
</dbReference>
<dbReference type="Gene3D" id="3.30.70.330">
    <property type="match status" value="1"/>
</dbReference>
<evidence type="ECO:0000256" key="5">
    <source>
        <dbReference type="ARBA" id="ARBA00022728"/>
    </source>
</evidence>
<dbReference type="GO" id="GO:0003723">
    <property type="term" value="F:RNA binding"/>
    <property type="evidence" value="ECO:0007669"/>
    <property type="project" value="UniProtKB-UniRule"/>
</dbReference>
<dbReference type="SUPFAM" id="SSF57756">
    <property type="entry name" value="Retrovirus zinc finger-like domains"/>
    <property type="match status" value="1"/>
</dbReference>
<dbReference type="EMBL" id="JAWZYT010001468">
    <property type="protein sequence ID" value="KAK4311871.1"/>
    <property type="molecule type" value="Genomic_DNA"/>
</dbReference>
<evidence type="ECO:0000256" key="2">
    <source>
        <dbReference type="ARBA" id="ARBA00015428"/>
    </source>
</evidence>
<evidence type="ECO:0000256" key="12">
    <source>
        <dbReference type="PROSITE-ProRule" id="PRU00047"/>
    </source>
</evidence>
<dbReference type="GO" id="GO:0005689">
    <property type="term" value="C:U12-type spliceosomal complex"/>
    <property type="evidence" value="ECO:0007669"/>
    <property type="project" value="InterPro"/>
</dbReference>
<dbReference type="InterPro" id="IPR036875">
    <property type="entry name" value="Znf_CCHC_sf"/>
</dbReference>
<comment type="caution">
    <text evidence="17">The sequence shown here is derived from an EMBL/GenBank/DDBJ whole genome shotgun (WGS) entry which is preliminary data.</text>
</comment>
<dbReference type="InterPro" id="IPR000504">
    <property type="entry name" value="RRM_dom"/>
</dbReference>
<dbReference type="SMART" id="SM00360">
    <property type="entry name" value="RRM"/>
    <property type="match status" value="1"/>
</dbReference>
<dbReference type="Proteomes" id="UP001292094">
    <property type="component" value="Unassembled WGS sequence"/>
</dbReference>
<proteinExistence type="predicted"/>
<keyword evidence="10" id="KW-0539">Nucleus</keyword>
<evidence type="ECO:0000256" key="10">
    <source>
        <dbReference type="ARBA" id="ARBA00023242"/>
    </source>
</evidence>
<name>A0AAE1U8J0_9EUCA</name>
<dbReference type="InterPro" id="IPR044598">
    <property type="entry name" value="ZCRB1"/>
</dbReference>
<keyword evidence="6 12" id="KW-0863">Zinc-finger</keyword>
<evidence type="ECO:0000256" key="14">
    <source>
        <dbReference type="SAM" id="MobiDB-lite"/>
    </source>
</evidence>
<evidence type="ECO:0000256" key="8">
    <source>
        <dbReference type="ARBA" id="ARBA00022884"/>
    </source>
</evidence>
<dbReference type="FunFam" id="3.30.70.330:FF:000233">
    <property type="entry name" value="Zinc finger CCHC-type and RNA-binding motif-containing protein 1"/>
    <property type="match status" value="1"/>
</dbReference>
<dbReference type="PANTHER" id="PTHR46259">
    <property type="entry name" value="ZINC FINGER CCHC-TYPE AND RNA-BINDING MOTIF-CONTAINING PROTEIN 1"/>
    <property type="match status" value="1"/>
</dbReference>
<evidence type="ECO:0000313" key="17">
    <source>
        <dbReference type="EMBL" id="KAK4311871.1"/>
    </source>
</evidence>
<organism evidence="17 18">
    <name type="scientific">Petrolisthes manimaculis</name>
    <dbReference type="NCBI Taxonomy" id="1843537"/>
    <lineage>
        <taxon>Eukaryota</taxon>
        <taxon>Metazoa</taxon>
        <taxon>Ecdysozoa</taxon>
        <taxon>Arthropoda</taxon>
        <taxon>Crustacea</taxon>
        <taxon>Multicrustacea</taxon>
        <taxon>Malacostraca</taxon>
        <taxon>Eumalacostraca</taxon>
        <taxon>Eucarida</taxon>
        <taxon>Decapoda</taxon>
        <taxon>Pleocyemata</taxon>
        <taxon>Anomura</taxon>
        <taxon>Galatheoidea</taxon>
        <taxon>Porcellanidae</taxon>
        <taxon>Petrolisthes</taxon>
    </lineage>
</organism>
<evidence type="ECO:0000256" key="13">
    <source>
        <dbReference type="PROSITE-ProRule" id="PRU00176"/>
    </source>
</evidence>
<dbReference type="GO" id="GO:0000398">
    <property type="term" value="P:mRNA splicing, via spliceosome"/>
    <property type="evidence" value="ECO:0007669"/>
    <property type="project" value="InterPro"/>
</dbReference>
<dbReference type="InterPro" id="IPR012677">
    <property type="entry name" value="Nucleotide-bd_a/b_plait_sf"/>
</dbReference>
<dbReference type="Gene3D" id="4.10.60.10">
    <property type="entry name" value="Zinc finger, CCHC-type"/>
    <property type="match status" value="1"/>
</dbReference>
<keyword evidence="5" id="KW-0747">Spliceosome</keyword>
<keyword evidence="3" id="KW-0507">mRNA processing</keyword>
<reference evidence="17" key="1">
    <citation type="submission" date="2023-11" db="EMBL/GenBank/DDBJ databases">
        <title>Genome assemblies of two species of porcelain crab, Petrolisthes cinctipes and Petrolisthes manimaculis (Anomura: Porcellanidae).</title>
        <authorList>
            <person name="Angst P."/>
        </authorList>
    </citation>
    <scope>NUCLEOTIDE SEQUENCE</scope>
    <source>
        <strain evidence="17">PB745_02</strain>
        <tissue evidence="17">Gill</tissue>
    </source>
</reference>
<dbReference type="AlphaFoldDB" id="A0AAE1U8J0"/>
<gene>
    <name evidence="17" type="ORF">Pmani_016655</name>
</gene>
<evidence type="ECO:0000256" key="11">
    <source>
        <dbReference type="ARBA" id="ARBA00032031"/>
    </source>
</evidence>
<dbReference type="SUPFAM" id="SSF54928">
    <property type="entry name" value="RNA-binding domain, RBD"/>
    <property type="match status" value="1"/>
</dbReference>
<evidence type="ECO:0000256" key="4">
    <source>
        <dbReference type="ARBA" id="ARBA00022723"/>
    </source>
</evidence>
<evidence type="ECO:0000259" key="16">
    <source>
        <dbReference type="PROSITE" id="PS50158"/>
    </source>
</evidence>
<evidence type="ECO:0000256" key="6">
    <source>
        <dbReference type="ARBA" id="ARBA00022771"/>
    </source>
</evidence>
<dbReference type="PROSITE" id="PS50158">
    <property type="entry name" value="ZF_CCHC"/>
    <property type="match status" value="1"/>
</dbReference>
<comment type="subcellular location">
    <subcellularLocation>
        <location evidence="1">Nucleus</location>
    </subcellularLocation>
</comment>
<dbReference type="Pfam" id="PF00098">
    <property type="entry name" value="zf-CCHC"/>
    <property type="match status" value="1"/>
</dbReference>
<dbReference type="CDD" id="cd12393">
    <property type="entry name" value="RRM_ZCRB1"/>
    <property type="match status" value="1"/>
</dbReference>
<keyword evidence="18" id="KW-1185">Reference proteome</keyword>
<dbReference type="GO" id="GO:0008270">
    <property type="term" value="F:zinc ion binding"/>
    <property type="evidence" value="ECO:0007669"/>
    <property type="project" value="UniProtKB-KW"/>
</dbReference>
<feature type="domain" description="RRM" evidence="15">
    <location>
        <begin position="125"/>
        <end position="203"/>
    </location>
</feature>
<protein>
    <recommendedName>
        <fullName evidence="2">Zinc finger CCHC-type and RNA-binding motif-containing protein 1</fullName>
    </recommendedName>
    <alternativeName>
        <fullName evidence="11">U11/U12 small nuclear ribonucleoprotein 31 kDa protein</fullName>
    </alternativeName>
</protein>
<sequence>MGKYGVGERNAKRTEMAVVNTYFKEKEEHRITYKSGGRSTQVDYILCRRGNLKEFGDCKVVPGESVAKQHRVLIGKMSLEIKKNSDSSGIRCTNINDGTELINRMLMASLRGATSRGSSLAPSSSTVYVSNLPFALTNTDLHKMFEKFGKLVRVTIMKDKDTRKSRGVAFVLFLQREDAQACVRGTNGCTMFGRTLKASIAVDNGRAPEFIKRREYPDKSKCYECGEAGHLSYSCPQNLLGDRDPPKKKSKKRKHEQEKGTNTNKCQKIYSEENDEDDTDENFEDESLSEAIRYQQELRAAEAFQGRISSGEQFIPQPETQGVKIKKSSYFSDEEEISDS</sequence>
<dbReference type="Pfam" id="PF00076">
    <property type="entry name" value="RRM_1"/>
    <property type="match status" value="1"/>
</dbReference>
<feature type="region of interest" description="Disordered" evidence="14">
    <location>
        <begin position="236"/>
        <end position="265"/>
    </location>
</feature>
<keyword evidence="9" id="KW-0508">mRNA splicing</keyword>
<keyword evidence="8 13" id="KW-0694">RNA-binding</keyword>
<dbReference type="FunFam" id="4.10.60.10:FF:000009">
    <property type="entry name" value="Zinc finger CCHC-type and RNA-binding motif-containing protein 1"/>
    <property type="match status" value="1"/>
</dbReference>
<dbReference type="SMART" id="SM00361">
    <property type="entry name" value="RRM_1"/>
    <property type="match status" value="1"/>
</dbReference>
<dbReference type="InterPro" id="IPR003954">
    <property type="entry name" value="RRM_euk-type"/>
</dbReference>
<evidence type="ECO:0000256" key="9">
    <source>
        <dbReference type="ARBA" id="ARBA00023187"/>
    </source>
</evidence>
<evidence type="ECO:0000313" key="18">
    <source>
        <dbReference type="Proteomes" id="UP001292094"/>
    </source>
</evidence>
<keyword evidence="7" id="KW-0862">Zinc</keyword>
<dbReference type="InterPro" id="IPR001878">
    <property type="entry name" value="Znf_CCHC"/>
</dbReference>
<feature type="domain" description="CCHC-type" evidence="16">
    <location>
        <begin position="221"/>
        <end position="237"/>
    </location>
</feature>
<dbReference type="SMART" id="SM00343">
    <property type="entry name" value="ZnF_C2HC"/>
    <property type="match status" value="1"/>
</dbReference>
<feature type="region of interest" description="Disordered" evidence="14">
    <location>
        <begin position="307"/>
        <end position="340"/>
    </location>
</feature>
<dbReference type="InterPro" id="IPR035979">
    <property type="entry name" value="RBD_domain_sf"/>
</dbReference>